<dbReference type="Gene3D" id="2.60.40.2580">
    <property type="match status" value="1"/>
</dbReference>
<dbReference type="Proteomes" id="UP000001218">
    <property type="component" value="Unassembled WGS sequence"/>
</dbReference>
<organism evidence="1 2">
    <name type="scientific">Parabacteroides johnsonii CL02T12C29</name>
    <dbReference type="NCBI Taxonomy" id="999419"/>
    <lineage>
        <taxon>Bacteria</taxon>
        <taxon>Pseudomonadati</taxon>
        <taxon>Bacteroidota</taxon>
        <taxon>Bacteroidia</taxon>
        <taxon>Bacteroidales</taxon>
        <taxon>Tannerellaceae</taxon>
        <taxon>Parabacteroides</taxon>
    </lineage>
</organism>
<name>K5YNX9_9BACT</name>
<sequence>MRIVKLVSGISLTVLGLFSCTSEELIGEQEQGDAALSVVLSVGDVSTKAIDSPATDDGYAIATADEIKINDFYVAIFDAETNIKIADKTIAATASSSDVTAVTIDSKPGYKVDFNDVYLRNLSADKKVYAMVIANASSLYTTLSGYDNYSDYVDATKTAINTQFFEADKLAKAGKSDAAALVKGTTITLTVPLTQLSARIDFGTISAVTKAGTETKREEIEGYEYCSTLPGNAILNLIKGRIEESVIWSGDENLKEGSINDGTWKEGDDWIERVHYSIWDENLSCGAYYDAHEPSYTWSWSWNWYYERTCYYQNRFLIVRKKVVTYETETSGGSEGGFTPTNIAIEGINGKTNILMSGAGRNNLASSPYLDGNIAVNTSFYTYEYPDEVPLKLTITGNTSLSTPGSSTETAVSAKYVYGILMQTRGNNGWSGAPELTADNINSYAITWYDDIIEDVTTTKAASTKAGGETTYVLNWKDLTDGSGNPVTLQHGYRYKLNVRVEQNDLQVTVVKAAWSEKDVEVNYGK</sequence>
<reference evidence="1 2" key="1">
    <citation type="submission" date="2012-02" db="EMBL/GenBank/DDBJ databases">
        <title>The Genome Sequence of Parabacteroides johnsonii CL02T12C29.</title>
        <authorList>
            <consortium name="The Broad Institute Genome Sequencing Platform"/>
            <person name="Earl A."/>
            <person name="Ward D."/>
            <person name="Feldgarden M."/>
            <person name="Gevers D."/>
            <person name="Zitomersky N.L."/>
            <person name="Coyne M.J."/>
            <person name="Comstock L.E."/>
            <person name="Young S.K."/>
            <person name="Zeng Q."/>
            <person name="Gargeya S."/>
            <person name="Fitzgerald M."/>
            <person name="Haas B."/>
            <person name="Abouelleil A."/>
            <person name="Alvarado L."/>
            <person name="Arachchi H.M."/>
            <person name="Berlin A."/>
            <person name="Chapman S.B."/>
            <person name="Gearin G."/>
            <person name="Goldberg J."/>
            <person name="Griggs A."/>
            <person name="Gujja S."/>
            <person name="Hansen M."/>
            <person name="Heiman D."/>
            <person name="Howarth C."/>
            <person name="Larimer J."/>
            <person name="Lui A."/>
            <person name="MacDonald P.J.P."/>
            <person name="McCowen C."/>
            <person name="Montmayeur A."/>
            <person name="Murphy C."/>
            <person name="Neiman D."/>
            <person name="Pearson M."/>
            <person name="Priest M."/>
            <person name="Roberts A."/>
            <person name="Saif S."/>
            <person name="Shea T."/>
            <person name="Sisk P."/>
            <person name="Stolte C."/>
            <person name="Sykes S."/>
            <person name="Wortman J."/>
            <person name="Nusbaum C."/>
            <person name="Birren B."/>
        </authorList>
    </citation>
    <scope>NUCLEOTIDE SEQUENCE [LARGE SCALE GENOMIC DNA]</scope>
    <source>
        <strain evidence="1 2">CL02T12C29</strain>
    </source>
</reference>
<comment type="caution">
    <text evidence="1">The sequence shown here is derived from an EMBL/GenBank/DDBJ whole genome shotgun (WGS) entry which is preliminary data.</text>
</comment>
<dbReference type="AlphaFoldDB" id="K5YNX9"/>
<accession>K5YNX9</accession>
<protein>
    <recommendedName>
        <fullName evidence="3">Major fimbrial subunit protein N-terminal domain-containing protein</fullName>
    </recommendedName>
</protein>
<dbReference type="OrthoDB" id="1014132at2"/>
<dbReference type="PROSITE" id="PS51257">
    <property type="entry name" value="PROKAR_LIPOPROTEIN"/>
    <property type="match status" value="1"/>
</dbReference>
<proteinExistence type="predicted"/>
<evidence type="ECO:0000313" key="2">
    <source>
        <dbReference type="Proteomes" id="UP000001218"/>
    </source>
</evidence>
<dbReference type="PATRIC" id="fig|999419.3.peg.169"/>
<dbReference type="EMBL" id="AGZP01000003">
    <property type="protein sequence ID" value="EKN15662.1"/>
    <property type="molecule type" value="Genomic_DNA"/>
</dbReference>
<evidence type="ECO:0008006" key="3">
    <source>
        <dbReference type="Google" id="ProtNLM"/>
    </source>
</evidence>
<evidence type="ECO:0000313" key="1">
    <source>
        <dbReference type="EMBL" id="EKN15662.1"/>
    </source>
</evidence>
<dbReference type="RefSeq" id="WP_008154127.1">
    <property type="nucleotide sequence ID" value="NZ_JH976465.1"/>
</dbReference>
<dbReference type="HOGENOM" id="CLU_566017_0_0_10"/>
<gene>
    <name evidence="1" type="ORF">HMPREF1077_00169</name>
</gene>